<keyword evidence="1" id="KW-0812">Transmembrane</keyword>
<accession>A0A552EWD7</accession>
<proteinExistence type="predicted"/>
<keyword evidence="1" id="KW-1133">Transmembrane helix</keyword>
<feature type="transmembrane region" description="Helical" evidence="1">
    <location>
        <begin position="37"/>
        <end position="56"/>
    </location>
</feature>
<name>A0A552EWD7_MICAE</name>
<dbReference type="EMBL" id="SFBH01000032">
    <property type="protein sequence ID" value="TRU38797.1"/>
    <property type="molecule type" value="Genomic_DNA"/>
</dbReference>
<comment type="caution">
    <text evidence="2">The sequence shown here is derived from an EMBL/GenBank/DDBJ whole genome shotgun (WGS) entry which is preliminary data.</text>
</comment>
<protein>
    <submittedName>
        <fullName evidence="2">Uncharacterized protein</fullName>
    </submittedName>
</protein>
<reference evidence="2 3" key="1">
    <citation type="submission" date="2019-01" db="EMBL/GenBank/DDBJ databases">
        <title>Coherence of Microcystis species and biogeography revealed through population genomics.</title>
        <authorList>
            <person name="Perez-Carrascal O.M."/>
            <person name="Terrat Y."/>
            <person name="Giani A."/>
            <person name="Fortin N."/>
            <person name="Tromas N."/>
            <person name="Shapiro B.J."/>
        </authorList>
    </citation>
    <scope>NUCLEOTIDE SEQUENCE [LARGE SCALE GENOMIC DNA]</scope>
    <source>
        <strain evidence="2">Ma_MB_F_20061100_S20D</strain>
    </source>
</reference>
<evidence type="ECO:0000313" key="3">
    <source>
        <dbReference type="Proteomes" id="UP000315113"/>
    </source>
</evidence>
<evidence type="ECO:0000313" key="2">
    <source>
        <dbReference type="EMBL" id="TRU38797.1"/>
    </source>
</evidence>
<gene>
    <name evidence="2" type="ORF">EWV78_04265</name>
</gene>
<dbReference type="AlphaFoldDB" id="A0A552EWD7"/>
<organism evidence="2 3">
    <name type="scientific">Microcystis aeruginosa Ma_MB_F_20061100_S20D</name>
    <dbReference type="NCBI Taxonomy" id="2486253"/>
    <lineage>
        <taxon>Bacteria</taxon>
        <taxon>Bacillati</taxon>
        <taxon>Cyanobacteriota</taxon>
        <taxon>Cyanophyceae</taxon>
        <taxon>Oscillatoriophycideae</taxon>
        <taxon>Chroococcales</taxon>
        <taxon>Microcystaceae</taxon>
        <taxon>Microcystis</taxon>
    </lineage>
</organism>
<sequence>MQIEIQGADAIKVAQEILEMEGVQGSYEVISEVKKEGTLATIATIIGIISGTIAIAEKFYQLKRKIDSPETPKIERVLIVSKNGDRLMLKDATLEQLQKLLEQEKSSKIWV</sequence>
<evidence type="ECO:0000256" key="1">
    <source>
        <dbReference type="SAM" id="Phobius"/>
    </source>
</evidence>
<dbReference type="Proteomes" id="UP000315113">
    <property type="component" value="Unassembled WGS sequence"/>
</dbReference>
<keyword evidence="1" id="KW-0472">Membrane</keyword>